<evidence type="ECO:0000313" key="2">
    <source>
        <dbReference type="EMBL" id="GKZ28127.1"/>
    </source>
</evidence>
<feature type="region of interest" description="Disordered" evidence="1">
    <location>
        <begin position="1"/>
        <end position="21"/>
    </location>
</feature>
<proteinExistence type="predicted"/>
<name>A0A9W5Z436_9EURO</name>
<comment type="caution">
    <text evidence="2">The sequence shown here is derived from an EMBL/GenBank/DDBJ whole genome shotgun (WGS) entry which is preliminary data.</text>
</comment>
<feature type="non-terminal residue" evidence="2">
    <location>
        <position position="68"/>
    </location>
</feature>
<evidence type="ECO:0000313" key="3">
    <source>
        <dbReference type="Proteomes" id="UP001143548"/>
    </source>
</evidence>
<sequence length="68" mass="7458">MTKVETAHHTPSSVSKGTRDAEIIELEGIARRITNSDCSVRSTYGQDLQLSIAALRKKEEQSMGPRTA</sequence>
<evidence type="ECO:0000256" key="1">
    <source>
        <dbReference type="SAM" id="MobiDB-lite"/>
    </source>
</evidence>
<dbReference type="EMBL" id="BROQ01000873">
    <property type="protein sequence ID" value="GKZ28127.1"/>
    <property type="molecule type" value="Genomic_DNA"/>
</dbReference>
<protein>
    <submittedName>
        <fullName evidence="2">Uncharacterized protein</fullName>
    </submittedName>
</protein>
<accession>A0A9W5Z436</accession>
<dbReference type="AlphaFoldDB" id="A0A9W5Z436"/>
<reference evidence="2" key="1">
    <citation type="submission" date="2022-07" db="EMBL/GenBank/DDBJ databases">
        <title>Taxonomy of Aspergillus series Nigri: significant species reduction supported by multi-species coalescent approaches.</title>
        <authorList>
            <person name="Bian C."/>
            <person name="Kusuya Y."/>
            <person name="Sklenar F."/>
            <person name="D'hooge E."/>
            <person name="Yaguchi T."/>
            <person name="Takahashi H."/>
            <person name="Hubka V."/>
        </authorList>
    </citation>
    <scope>NUCLEOTIDE SEQUENCE</scope>
    <source>
        <strain evidence="2">CBS 733.88</strain>
    </source>
</reference>
<organism evidence="2 3">
    <name type="scientific">Aspergillus brasiliensis</name>
    <dbReference type="NCBI Taxonomy" id="319629"/>
    <lineage>
        <taxon>Eukaryota</taxon>
        <taxon>Fungi</taxon>
        <taxon>Dikarya</taxon>
        <taxon>Ascomycota</taxon>
        <taxon>Pezizomycotina</taxon>
        <taxon>Eurotiomycetes</taxon>
        <taxon>Eurotiomycetidae</taxon>
        <taxon>Eurotiales</taxon>
        <taxon>Aspergillaceae</taxon>
        <taxon>Aspergillus</taxon>
        <taxon>Aspergillus subgen. Circumdati</taxon>
    </lineage>
</organism>
<dbReference type="Proteomes" id="UP001143548">
    <property type="component" value="Unassembled WGS sequence"/>
</dbReference>
<gene>
    <name evidence="2" type="ORF">AbraCBS73388_011326</name>
</gene>